<dbReference type="EMBL" id="BAABIP010000007">
    <property type="protein sequence ID" value="GAA4760119.1"/>
    <property type="molecule type" value="Genomic_DNA"/>
</dbReference>
<reference evidence="3" key="1">
    <citation type="journal article" date="2019" name="Int. J. Syst. Evol. Microbiol.">
        <title>The Global Catalogue of Microorganisms (GCM) 10K type strain sequencing project: providing services to taxonomists for standard genome sequencing and annotation.</title>
        <authorList>
            <consortium name="The Broad Institute Genomics Platform"/>
            <consortium name="The Broad Institute Genome Sequencing Center for Infectious Disease"/>
            <person name="Wu L."/>
            <person name="Ma J."/>
        </authorList>
    </citation>
    <scope>NUCLEOTIDE SEQUENCE [LARGE SCALE GENOMIC DNA]</scope>
    <source>
        <strain evidence="3">JCM 18198</strain>
    </source>
</reference>
<dbReference type="InterPro" id="IPR050266">
    <property type="entry name" value="AB_hydrolase_sf"/>
</dbReference>
<dbReference type="Gene3D" id="3.40.50.1820">
    <property type="entry name" value="alpha/beta hydrolase"/>
    <property type="match status" value="1"/>
</dbReference>
<dbReference type="PANTHER" id="PTHR43798">
    <property type="entry name" value="MONOACYLGLYCEROL LIPASE"/>
    <property type="match status" value="1"/>
</dbReference>
<dbReference type="InterPro" id="IPR000073">
    <property type="entry name" value="AB_hydrolase_1"/>
</dbReference>
<keyword evidence="3" id="KW-1185">Reference proteome</keyword>
<dbReference type="InterPro" id="IPR029058">
    <property type="entry name" value="AB_hydrolase_fold"/>
</dbReference>
<dbReference type="PRINTS" id="PR00111">
    <property type="entry name" value="ABHYDROLASE"/>
</dbReference>
<evidence type="ECO:0000313" key="2">
    <source>
        <dbReference type="EMBL" id="GAA4760119.1"/>
    </source>
</evidence>
<feature type="domain" description="AB hydrolase-1" evidence="1">
    <location>
        <begin position="21"/>
        <end position="245"/>
    </location>
</feature>
<name>A0ABP8ZM20_9FLAO</name>
<evidence type="ECO:0000259" key="1">
    <source>
        <dbReference type="Pfam" id="PF00561"/>
    </source>
</evidence>
<protein>
    <submittedName>
        <fullName evidence="2">Alpha/beta hydrolase</fullName>
    </submittedName>
</protein>
<comment type="caution">
    <text evidence="2">The sequence shown here is derived from an EMBL/GenBank/DDBJ whole genome shotgun (WGS) entry which is preliminary data.</text>
</comment>
<proteinExistence type="predicted"/>
<organism evidence="2 3">
    <name type="scientific">Flavobacterium hankyongi</name>
    <dbReference type="NCBI Taxonomy" id="1176532"/>
    <lineage>
        <taxon>Bacteria</taxon>
        <taxon>Pseudomonadati</taxon>
        <taxon>Bacteroidota</taxon>
        <taxon>Flavobacteriia</taxon>
        <taxon>Flavobacteriales</taxon>
        <taxon>Flavobacteriaceae</taxon>
        <taxon>Flavobacterium</taxon>
    </lineage>
</organism>
<sequence length="260" mass="29255">MNTINYKNINVAYSTKGKGTALVLLHGFLENSTMWNFYINDFAKNHQVITIDLLGHGQTENMSYMHTMEDMADAVHAVLYELNISEAIFVGHSMGGYVSLAFAELYSDMVKGIVLLNSTSKEDSNERKLNRMRAIKAVKQNPSVFIGMSIANLFCEENREKLADEIEAVKQEALKTPLQGIISALEGMKARKDREFILHQATFPILLILGKKDPVLNYEDNISQIEGTSVELVNLPDGHMSHIENQDILEAILLDFFKKI</sequence>
<accession>A0ABP8ZM20</accession>
<gene>
    <name evidence="2" type="ORF">GCM10023230_06090</name>
</gene>
<dbReference type="RefSeq" id="WP_264544210.1">
    <property type="nucleotide sequence ID" value="NZ_BAABIP010000007.1"/>
</dbReference>
<evidence type="ECO:0000313" key="3">
    <source>
        <dbReference type="Proteomes" id="UP001500141"/>
    </source>
</evidence>
<dbReference type="Pfam" id="PF00561">
    <property type="entry name" value="Abhydrolase_1"/>
    <property type="match status" value="1"/>
</dbReference>
<dbReference type="Proteomes" id="UP001500141">
    <property type="component" value="Unassembled WGS sequence"/>
</dbReference>
<keyword evidence="2" id="KW-0378">Hydrolase</keyword>
<dbReference type="SUPFAM" id="SSF53474">
    <property type="entry name" value="alpha/beta-Hydrolases"/>
    <property type="match status" value="1"/>
</dbReference>
<dbReference type="GO" id="GO:0016787">
    <property type="term" value="F:hydrolase activity"/>
    <property type="evidence" value="ECO:0007669"/>
    <property type="project" value="UniProtKB-KW"/>
</dbReference>